<dbReference type="InterPro" id="IPR003593">
    <property type="entry name" value="AAA+_ATPase"/>
</dbReference>
<dbReference type="InterPro" id="IPR003439">
    <property type="entry name" value="ABC_transporter-like_ATP-bd"/>
</dbReference>
<protein>
    <submittedName>
        <fullName evidence="5">ATP-binding cassette domain-containing protein</fullName>
    </submittedName>
</protein>
<evidence type="ECO:0000256" key="3">
    <source>
        <dbReference type="ARBA" id="ARBA00022840"/>
    </source>
</evidence>
<dbReference type="Proteomes" id="UP001197492">
    <property type="component" value="Unassembled WGS sequence"/>
</dbReference>
<dbReference type="CDD" id="cd03230">
    <property type="entry name" value="ABC_DR_subfamily_A"/>
    <property type="match status" value="1"/>
</dbReference>
<dbReference type="PANTHER" id="PTHR42939">
    <property type="entry name" value="ABC TRANSPORTER ATP-BINDING PROTEIN ALBC-RELATED"/>
    <property type="match status" value="1"/>
</dbReference>
<dbReference type="EMBL" id="JAHOEL010000001">
    <property type="protein sequence ID" value="MBV3391685.1"/>
    <property type="molecule type" value="Genomic_DNA"/>
</dbReference>
<reference evidence="5 8" key="1">
    <citation type="submission" date="2021-06" db="EMBL/GenBank/DDBJ databases">
        <title>Collection of gut derived symbiotic bacterial strains cultured from healthy donors.</title>
        <authorList>
            <person name="Lin H."/>
            <person name="Littmann E."/>
            <person name="Pamer E.G."/>
        </authorList>
    </citation>
    <scope>NUCLEOTIDE SEQUENCE</scope>
    <source>
        <strain evidence="6 8">MSK.21.70</strain>
        <strain evidence="5">MSK.21.82</strain>
    </source>
</reference>
<evidence type="ECO:0000313" key="6">
    <source>
        <dbReference type="EMBL" id="MBV3391685.1"/>
    </source>
</evidence>
<dbReference type="AlphaFoldDB" id="A0AAW4MR67"/>
<dbReference type="PROSITE" id="PS50893">
    <property type="entry name" value="ABC_TRANSPORTER_2"/>
    <property type="match status" value="1"/>
</dbReference>
<dbReference type="PROSITE" id="PS00211">
    <property type="entry name" value="ABC_TRANSPORTER_1"/>
    <property type="match status" value="1"/>
</dbReference>
<keyword evidence="8" id="KW-1185">Reference proteome</keyword>
<evidence type="ECO:0000313" key="7">
    <source>
        <dbReference type="Proteomes" id="UP001196408"/>
    </source>
</evidence>
<dbReference type="InterPro" id="IPR017871">
    <property type="entry name" value="ABC_transporter-like_CS"/>
</dbReference>
<dbReference type="RefSeq" id="WP_217746817.1">
    <property type="nucleotide sequence ID" value="NZ_JAHOEB010000001.1"/>
</dbReference>
<gene>
    <name evidence="5" type="ORF">KSV97_00230</name>
    <name evidence="6" type="ORF">KSW06_00120</name>
</gene>
<keyword evidence="2" id="KW-0547">Nucleotide-binding</keyword>
<dbReference type="InterPro" id="IPR051782">
    <property type="entry name" value="ABC_Transporter_VariousFunc"/>
</dbReference>
<accession>A0AAW4MR67</accession>
<organism evidence="5 7">
    <name type="scientific">Catenibacterium mitsuokai</name>
    <dbReference type="NCBI Taxonomy" id="100886"/>
    <lineage>
        <taxon>Bacteria</taxon>
        <taxon>Bacillati</taxon>
        <taxon>Bacillota</taxon>
        <taxon>Erysipelotrichia</taxon>
        <taxon>Erysipelotrichales</taxon>
        <taxon>Coprobacillaceae</taxon>
        <taxon>Catenibacterium</taxon>
    </lineage>
</organism>
<dbReference type="SMART" id="SM00382">
    <property type="entry name" value="AAA"/>
    <property type="match status" value="1"/>
</dbReference>
<keyword evidence="3 5" id="KW-0067">ATP-binding</keyword>
<sequence length="201" mass="23125">MLKVNHIKKSFKQNTVLEDINLEINKGECLYIHGKNGCGKSTLFKIICDIIQTDSGTIEKKPDTYIGALIENPGFIENESLRFNLEFLASINHHYNEERIRELCHMYSLEYDSSSTFKNYSVGMRQKAGIIQAVMEEQNLIFFDEPTRGLDEESIVVFENMVNTLVESGKSIVIASHDRLPHVHYTHTYLLEEGKLKSEDY</sequence>
<dbReference type="Proteomes" id="UP001196408">
    <property type="component" value="Unassembled WGS sequence"/>
</dbReference>
<evidence type="ECO:0000256" key="1">
    <source>
        <dbReference type="ARBA" id="ARBA00022448"/>
    </source>
</evidence>
<evidence type="ECO:0000259" key="4">
    <source>
        <dbReference type="PROSITE" id="PS50893"/>
    </source>
</evidence>
<evidence type="ECO:0000313" key="8">
    <source>
        <dbReference type="Proteomes" id="UP001197492"/>
    </source>
</evidence>
<name>A0AAW4MR67_9FIRM</name>
<feature type="domain" description="ABC transporter" evidence="4">
    <location>
        <begin position="2"/>
        <end position="201"/>
    </location>
</feature>
<proteinExistence type="predicted"/>
<dbReference type="GO" id="GO:0005524">
    <property type="term" value="F:ATP binding"/>
    <property type="evidence" value="ECO:0007669"/>
    <property type="project" value="UniProtKB-KW"/>
</dbReference>
<evidence type="ECO:0000313" key="5">
    <source>
        <dbReference type="EMBL" id="MBV3381679.1"/>
    </source>
</evidence>
<dbReference type="EMBL" id="JAHOEF010000001">
    <property type="protein sequence ID" value="MBV3381679.1"/>
    <property type="molecule type" value="Genomic_DNA"/>
</dbReference>
<dbReference type="PANTHER" id="PTHR42939:SF1">
    <property type="entry name" value="ABC TRANSPORTER ATP-BINDING PROTEIN ALBC-RELATED"/>
    <property type="match status" value="1"/>
</dbReference>
<dbReference type="Pfam" id="PF00005">
    <property type="entry name" value="ABC_tran"/>
    <property type="match status" value="1"/>
</dbReference>
<keyword evidence="1" id="KW-0813">Transport</keyword>
<comment type="caution">
    <text evidence="5">The sequence shown here is derived from an EMBL/GenBank/DDBJ whole genome shotgun (WGS) entry which is preliminary data.</text>
</comment>
<dbReference type="GO" id="GO:0016887">
    <property type="term" value="F:ATP hydrolysis activity"/>
    <property type="evidence" value="ECO:0007669"/>
    <property type="project" value="InterPro"/>
</dbReference>
<evidence type="ECO:0000256" key="2">
    <source>
        <dbReference type="ARBA" id="ARBA00022741"/>
    </source>
</evidence>